<reference evidence="1" key="1">
    <citation type="journal article" date="2015" name="Nature">
        <title>Complex archaea that bridge the gap between prokaryotes and eukaryotes.</title>
        <authorList>
            <person name="Spang A."/>
            <person name="Saw J.H."/>
            <person name="Jorgensen S.L."/>
            <person name="Zaremba-Niedzwiedzka K."/>
            <person name="Martijn J."/>
            <person name="Lind A.E."/>
            <person name="van Eijk R."/>
            <person name="Schleper C."/>
            <person name="Guy L."/>
            <person name="Ettema T.J."/>
        </authorList>
    </citation>
    <scope>NUCLEOTIDE SEQUENCE</scope>
</reference>
<proteinExistence type="predicted"/>
<protein>
    <submittedName>
        <fullName evidence="1">Uncharacterized protein</fullName>
    </submittedName>
</protein>
<dbReference type="AlphaFoldDB" id="A0A0F8ZY86"/>
<dbReference type="EMBL" id="LAZR01045462">
    <property type="protein sequence ID" value="KKK98813.1"/>
    <property type="molecule type" value="Genomic_DNA"/>
</dbReference>
<sequence length="64" mass="7077">MYVLAWQVTDGDQVLMPDDTTWYTVESVATEPDGSLLLLFAEGGSARRKGTDEVTVKRPRRSCG</sequence>
<evidence type="ECO:0000313" key="1">
    <source>
        <dbReference type="EMBL" id="KKK98813.1"/>
    </source>
</evidence>
<comment type="caution">
    <text evidence="1">The sequence shown here is derived from an EMBL/GenBank/DDBJ whole genome shotgun (WGS) entry which is preliminary data.</text>
</comment>
<organism evidence="1">
    <name type="scientific">marine sediment metagenome</name>
    <dbReference type="NCBI Taxonomy" id="412755"/>
    <lineage>
        <taxon>unclassified sequences</taxon>
        <taxon>metagenomes</taxon>
        <taxon>ecological metagenomes</taxon>
    </lineage>
</organism>
<name>A0A0F8ZY86_9ZZZZ</name>
<gene>
    <name evidence="1" type="ORF">LCGC14_2638980</name>
</gene>
<accession>A0A0F8ZY86</accession>